<dbReference type="RefSeq" id="WP_189444952.1">
    <property type="nucleotide sequence ID" value="NZ_BMZI01000005.1"/>
</dbReference>
<evidence type="ECO:0000313" key="1">
    <source>
        <dbReference type="EMBL" id="GHB24133.1"/>
    </source>
</evidence>
<sequence length="79" mass="8790">MTDRGMFKVKLPQAGEASQSGAELDHSLYVVAYNGQPDIYLRAIDADGEVSQMLLDEHQARALRDVLSSALDFLDYDTR</sequence>
<organism evidence="1 2">
    <name type="scientific">Salinicola rhizosphaerae</name>
    <dbReference type="NCBI Taxonomy" id="1443141"/>
    <lineage>
        <taxon>Bacteria</taxon>
        <taxon>Pseudomonadati</taxon>
        <taxon>Pseudomonadota</taxon>
        <taxon>Gammaproteobacteria</taxon>
        <taxon>Oceanospirillales</taxon>
        <taxon>Halomonadaceae</taxon>
        <taxon>Salinicola</taxon>
    </lineage>
</organism>
<protein>
    <submittedName>
        <fullName evidence="1">Uncharacterized protein</fullName>
    </submittedName>
</protein>
<proteinExistence type="predicted"/>
<accession>A0ABQ3E872</accession>
<dbReference type="Proteomes" id="UP000646745">
    <property type="component" value="Unassembled WGS sequence"/>
</dbReference>
<reference evidence="2" key="1">
    <citation type="journal article" date="2019" name="Int. J. Syst. Evol. Microbiol.">
        <title>The Global Catalogue of Microorganisms (GCM) 10K type strain sequencing project: providing services to taxonomists for standard genome sequencing and annotation.</title>
        <authorList>
            <consortium name="The Broad Institute Genomics Platform"/>
            <consortium name="The Broad Institute Genome Sequencing Center for Infectious Disease"/>
            <person name="Wu L."/>
            <person name="Ma J."/>
        </authorList>
    </citation>
    <scope>NUCLEOTIDE SEQUENCE [LARGE SCALE GENOMIC DNA]</scope>
    <source>
        <strain evidence="2">KCTC 32998</strain>
    </source>
</reference>
<comment type="caution">
    <text evidence="1">The sequence shown here is derived from an EMBL/GenBank/DDBJ whole genome shotgun (WGS) entry which is preliminary data.</text>
</comment>
<evidence type="ECO:0000313" key="2">
    <source>
        <dbReference type="Proteomes" id="UP000646745"/>
    </source>
</evidence>
<keyword evidence="2" id="KW-1185">Reference proteome</keyword>
<name>A0ABQ3E872_9GAMM</name>
<dbReference type="EMBL" id="BMZI01000005">
    <property type="protein sequence ID" value="GHB24133.1"/>
    <property type="molecule type" value="Genomic_DNA"/>
</dbReference>
<gene>
    <name evidence="1" type="ORF">GCM10009038_23990</name>
</gene>